<gene>
    <name evidence="2" type="ORF">GCM10022422_01270</name>
</gene>
<dbReference type="InterPro" id="IPR000601">
    <property type="entry name" value="PKD_dom"/>
</dbReference>
<dbReference type="Gene3D" id="2.60.40.10">
    <property type="entry name" value="Immunoglobulins"/>
    <property type="match status" value="1"/>
</dbReference>
<dbReference type="Pfam" id="PF18911">
    <property type="entry name" value="PKD_4"/>
    <property type="match status" value="1"/>
</dbReference>
<reference evidence="3" key="1">
    <citation type="journal article" date="2019" name="Int. J. Syst. Evol. Microbiol.">
        <title>The Global Catalogue of Microorganisms (GCM) 10K type strain sequencing project: providing services to taxonomists for standard genome sequencing and annotation.</title>
        <authorList>
            <consortium name="The Broad Institute Genomics Platform"/>
            <consortium name="The Broad Institute Genome Sequencing Center for Infectious Disease"/>
            <person name="Wu L."/>
            <person name="Ma J."/>
        </authorList>
    </citation>
    <scope>NUCLEOTIDE SEQUENCE [LARGE SCALE GENOMIC DNA]</scope>
    <source>
        <strain evidence="3">JCM 17336</strain>
    </source>
</reference>
<keyword evidence="3" id="KW-1185">Reference proteome</keyword>
<dbReference type="Pfam" id="PF13585">
    <property type="entry name" value="CHU_C"/>
    <property type="match status" value="1"/>
</dbReference>
<comment type="caution">
    <text evidence="2">The sequence shown here is derived from an EMBL/GenBank/DDBJ whole genome shotgun (WGS) entry which is preliminary data.</text>
</comment>
<dbReference type="CDD" id="cd00146">
    <property type="entry name" value="PKD"/>
    <property type="match status" value="1"/>
</dbReference>
<proteinExistence type="predicted"/>
<sequence length="1064" mass="118753">MTHNVGTTLVKTSMYTCDRDEAWSKLFTLSDFGIKPNEQFVIRSGQIGISKSDEGSNLYFTVYSIDDNFPVFFYSSFPRTVLGSRSFNPTRVINGAPEIFQFDFDEPIVVPAGTKRIMVTVHKIKDIYNPKSGEVFIAGTAQDNGESWYLGCDLNHGLSRTTDLTIPVPDANFYINVTGEVFDTKSLGPITRISHNLNDELIDTGIHSCTSAYIYWARTFNLKDFGISNNEEFIINSGQVGINKTGWLAEISFNIYEIDDNFPCSFSEKKLIGSSQYEELRPSIDENSQIIQVDFDKPIKIPAGVKKILVEVHKGIVYGDGVAFIAGTTQSEGVSWQRGCTTLVGYPDLGNGYVSTADFGKPQANFYINVTGNVNKVKNNVFEMNISNICSEFLKEFSVSDQSKIASIIWDFGDPDSGANNVSTDLSPFHDFSADGKYTITAKVTGKDGTVENLSETIDVKEPPKAYGINNIYACENSLNTGFSTSFDTSTVTQQVLGTQTEKIVTFIDSKGNKYETLPNPFANTVKDRETITVRVSHDDNPCCYSETTFDLIVNQLPNLSPISDLVVCDNGNGFAQFDLKPIETILETSADLKAEFYHQNGQKIQGSLNAVANLIAKEEKITVKVVNTNTNCYNESTFKLIVSPVPAANSLQELIGCDDNNDGISEYFDTSNVELTVLGNQQGMKVSYFDNNGNPLASPLPNPYTNATKNQEIITVRVTNILTNCYKETTLVLKTTSQPQINKPSNKYACDEGNGFATFDMSGIEKEIIGNQSGLKVMYFDNNGNQLASPFPALFRNTQSKSQTIKVKVENQTNSLCNSETNFDLLVNELPTVKVEKTYFLCNLETSLHVNVENNLDSYSWKFGEDNVISNTNEADLVNAGKYTLVVGKIQNDIYCENKFEFELIRSTLPTIKEVRYKELSDNNFIEIIPTFEGNLEYSIDGINYQDSNYFSNVQGGTYISYLRDKEGCGEDTKEVTVIDYPKFFTPNSDGHNDLWQIASSKKYPNSKISIFDRYGRLLKELFANDLGWDGFYNGAEMPTDDYWFRANFDNKTIFSGHFSLKR</sequence>
<feature type="domain" description="PKD" evidence="1">
    <location>
        <begin position="410"/>
        <end position="467"/>
    </location>
</feature>
<dbReference type="InterPro" id="IPR035986">
    <property type="entry name" value="PKD_dom_sf"/>
</dbReference>
<protein>
    <recommendedName>
        <fullName evidence="1">PKD domain-containing protein</fullName>
    </recommendedName>
</protein>
<dbReference type="InterPro" id="IPR013783">
    <property type="entry name" value="Ig-like_fold"/>
</dbReference>
<accession>A0ABP7ETF2</accession>
<name>A0ABP7ETF2_9FLAO</name>
<dbReference type="SUPFAM" id="SSF49299">
    <property type="entry name" value="PKD domain"/>
    <property type="match status" value="1"/>
</dbReference>
<organism evidence="2 3">
    <name type="scientific">Flavobacterium ginsengisoli</name>
    <dbReference type="NCBI Taxonomy" id="871694"/>
    <lineage>
        <taxon>Bacteria</taxon>
        <taxon>Pseudomonadati</taxon>
        <taxon>Bacteroidota</taxon>
        <taxon>Flavobacteriia</taxon>
        <taxon>Flavobacteriales</taxon>
        <taxon>Flavobacteriaceae</taxon>
        <taxon>Flavobacterium</taxon>
    </lineage>
</organism>
<dbReference type="PROSITE" id="PS50093">
    <property type="entry name" value="PKD"/>
    <property type="match status" value="1"/>
</dbReference>
<dbReference type="EMBL" id="BAABDT010000001">
    <property type="protein sequence ID" value="GAA3724050.1"/>
    <property type="molecule type" value="Genomic_DNA"/>
</dbReference>
<evidence type="ECO:0000259" key="1">
    <source>
        <dbReference type="PROSITE" id="PS50093"/>
    </source>
</evidence>
<dbReference type="Proteomes" id="UP001501367">
    <property type="component" value="Unassembled WGS sequence"/>
</dbReference>
<dbReference type="NCBIfam" id="TIGR04131">
    <property type="entry name" value="Bac_Flav_CTERM"/>
    <property type="match status" value="1"/>
</dbReference>
<evidence type="ECO:0000313" key="3">
    <source>
        <dbReference type="Proteomes" id="UP001501367"/>
    </source>
</evidence>
<dbReference type="InterPro" id="IPR026341">
    <property type="entry name" value="T9SS_type_B"/>
</dbReference>
<evidence type="ECO:0000313" key="2">
    <source>
        <dbReference type="EMBL" id="GAA3724050.1"/>
    </source>
</evidence>